<proteinExistence type="predicted"/>
<accession>A0A3P6DBD5</accession>
<dbReference type="AlphaFoldDB" id="A0A3P6DBD5"/>
<dbReference type="EMBL" id="LR031874">
    <property type="protein sequence ID" value="VDD20521.1"/>
    <property type="molecule type" value="Genomic_DNA"/>
</dbReference>
<organism evidence="1">
    <name type="scientific">Brassica oleracea</name>
    <name type="common">Wild cabbage</name>
    <dbReference type="NCBI Taxonomy" id="3712"/>
    <lineage>
        <taxon>Eukaryota</taxon>
        <taxon>Viridiplantae</taxon>
        <taxon>Streptophyta</taxon>
        <taxon>Embryophyta</taxon>
        <taxon>Tracheophyta</taxon>
        <taxon>Spermatophyta</taxon>
        <taxon>Magnoliopsida</taxon>
        <taxon>eudicotyledons</taxon>
        <taxon>Gunneridae</taxon>
        <taxon>Pentapetalae</taxon>
        <taxon>rosids</taxon>
        <taxon>malvids</taxon>
        <taxon>Brassicales</taxon>
        <taxon>Brassicaceae</taxon>
        <taxon>Brassiceae</taxon>
        <taxon>Brassica</taxon>
    </lineage>
</organism>
<evidence type="ECO:0000313" key="1">
    <source>
        <dbReference type="EMBL" id="VDD20521.1"/>
    </source>
</evidence>
<evidence type="ECO:0008006" key="2">
    <source>
        <dbReference type="Google" id="ProtNLM"/>
    </source>
</evidence>
<protein>
    <recommendedName>
        <fullName evidence="2">Reverse transcriptase zinc-binding domain-containing protein</fullName>
    </recommendedName>
</protein>
<gene>
    <name evidence="1" type="ORF">BOLC2T07267H</name>
</gene>
<reference evidence="1" key="1">
    <citation type="submission" date="2018-11" db="EMBL/GenBank/DDBJ databases">
        <authorList>
            <consortium name="Genoscope - CEA"/>
            <person name="William W."/>
        </authorList>
    </citation>
    <scope>NUCLEOTIDE SEQUENCE</scope>
</reference>
<name>A0A3P6DBD5_BRAOL</name>
<sequence>MRQWRITQGCVQRNETRDHLFFACPYTYTVWSNLTDKLLGRFITPDWNETVRSLLQTTHSQIDNILLRMLFQTALHALWRERNSRRCGGARVSVEAMTRVIDNAFALALASELESANKVRFAENFG</sequence>